<dbReference type="Pfam" id="PF00239">
    <property type="entry name" value="Resolvase"/>
    <property type="match status" value="1"/>
</dbReference>
<dbReference type="Gene3D" id="3.40.50.1390">
    <property type="entry name" value="Resolvase, N-terminal catalytic domain"/>
    <property type="match status" value="1"/>
</dbReference>
<accession>A0AB39C9S7</accession>
<proteinExistence type="predicted"/>
<dbReference type="InterPro" id="IPR036162">
    <property type="entry name" value="Resolvase-like_N_sf"/>
</dbReference>
<reference evidence="2" key="2">
    <citation type="submission" date="2024-07" db="EMBL/GenBank/DDBJ databases">
        <authorList>
            <person name="Foxall R."/>
        </authorList>
    </citation>
    <scope>NUCLEOTIDE SEQUENCE</scope>
</reference>
<dbReference type="EMBL" id="PP986400">
    <property type="protein sequence ID" value="XDJ03433.1"/>
    <property type="molecule type" value="Genomic_DNA"/>
</dbReference>
<gene>
    <name evidence="2" type="ORF">H905_00015</name>
</gene>
<organism evidence="2">
    <name type="scientific">Aliivibrio phage vB_Alvi_H905</name>
    <dbReference type="NCBI Taxonomy" id="3234039"/>
    <lineage>
        <taxon>Viruses</taxon>
    </lineage>
</organism>
<evidence type="ECO:0000313" key="2">
    <source>
        <dbReference type="EMBL" id="XDJ03433.1"/>
    </source>
</evidence>
<dbReference type="InterPro" id="IPR006119">
    <property type="entry name" value="Resolv_N"/>
</dbReference>
<feature type="domain" description="Resolvase/invertase-type recombinase catalytic" evidence="1">
    <location>
        <begin position="2"/>
        <end position="117"/>
    </location>
</feature>
<dbReference type="SMART" id="SM00857">
    <property type="entry name" value="Resolvase"/>
    <property type="match status" value="1"/>
</dbReference>
<sequence>MMYGYARDTGDHDLECQLVALLNIGCDSITTESSKSAEDLACLLSKMNSGDSLVVWRLDKAADSVVKLNQLVESLLVRGVSLQSVNEKVNTTLDADNMIQAVIAKMADVERMVKSLS</sequence>
<dbReference type="GO" id="GO:0003677">
    <property type="term" value="F:DNA binding"/>
    <property type="evidence" value="ECO:0007669"/>
    <property type="project" value="InterPro"/>
</dbReference>
<evidence type="ECO:0000259" key="1">
    <source>
        <dbReference type="SMART" id="SM00857"/>
    </source>
</evidence>
<dbReference type="GO" id="GO:0000150">
    <property type="term" value="F:DNA strand exchange activity"/>
    <property type="evidence" value="ECO:0007669"/>
    <property type="project" value="InterPro"/>
</dbReference>
<reference evidence="2" key="1">
    <citation type="journal article" date="2024" name="Genome Announc.">
        <title>Genome sequence of H905.</title>
        <authorList>
            <person name="Whistler C."/>
            <person name="Calawa J."/>
        </authorList>
    </citation>
    <scope>NUCLEOTIDE SEQUENCE</scope>
</reference>
<protein>
    <submittedName>
        <fullName evidence="2">Recombinase</fullName>
    </submittedName>
</protein>
<dbReference type="SUPFAM" id="SSF53041">
    <property type="entry name" value="Resolvase-like"/>
    <property type="match status" value="1"/>
</dbReference>
<name>A0AB39C9S7_9VIRU</name>